<organism evidence="2 3">
    <name type="scientific">Enterococcus alishanensis</name>
    <dbReference type="NCBI Taxonomy" id="1303817"/>
    <lineage>
        <taxon>Bacteria</taxon>
        <taxon>Bacillati</taxon>
        <taxon>Bacillota</taxon>
        <taxon>Bacilli</taxon>
        <taxon>Lactobacillales</taxon>
        <taxon>Enterococcaceae</taxon>
        <taxon>Enterococcus</taxon>
    </lineage>
</organism>
<proteinExistence type="predicted"/>
<dbReference type="PANTHER" id="PTHR31131:SF6">
    <property type="entry name" value="CASTOR ACT DOMAIN-CONTAINING PROTEIN"/>
    <property type="match status" value="1"/>
</dbReference>
<evidence type="ECO:0000259" key="1">
    <source>
        <dbReference type="Pfam" id="PF13840"/>
    </source>
</evidence>
<evidence type="ECO:0000313" key="2">
    <source>
        <dbReference type="EMBL" id="MBV7392230.1"/>
    </source>
</evidence>
<keyword evidence="3" id="KW-1185">Reference proteome</keyword>
<dbReference type="PANTHER" id="PTHR31131">
    <property type="entry name" value="CHROMOSOME 1, WHOLE GENOME SHOTGUN SEQUENCE"/>
    <property type="match status" value="1"/>
</dbReference>
<dbReference type="CDD" id="cd04868">
    <property type="entry name" value="ACT_AK-like"/>
    <property type="match status" value="1"/>
</dbReference>
<protein>
    <submittedName>
        <fullName evidence="2">ACT domain-containing protein</fullName>
    </submittedName>
</protein>
<dbReference type="EMBL" id="JAHUZB010000009">
    <property type="protein sequence ID" value="MBV7392230.1"/>
    <property type="molecule type" value="Genomic_DNA"/>
</dbReference>
<gene>
    <name evidence="2" type="ORF">KUA55_16225</name>
</gene>
<sequence length="121" mass="13302">MKINKINVPLSVIQVAAITDIDLSVSPLFIGKTEDELSVVLPTQNVPSMTLSREDDWKGFKIEGVLDFSLVGILSKISSLLADANISIFAISTYNTDYILVKATHFDKSIKILENTGYKIV</sequence>
<feature type="domain" description="CASTOR ACT" evidence="1">
    <location>
        <begin position="53"/>
        <end position="115"/>
    </location>
</feature>
<dbReference type="InterPro" id="IPR051719">
    <property type="entry name" value="CASTOR_mTORC1"/>
</dbReference>
<dbReference type="InterPro" id="IPR027795">
    <property type="entry name" value="CASTOR_ACT_dom"/>
</dbReference>
<comment type="caution">
    <text evidence="2">The sequence shown here is derived from an EMBL/GenBank/DDBJ whole genome shotgun (WGS) entry which is preliminary data.</text>
</comment>
<dbReference type="Proteomes" id="UP000774130">
    <property type="component" value="Unassembled WGS sequence"/>
</dbReference>
<evidence type="ECO:0000313" key="3">
    <source>
        <dbReference type="Proteomes" id="UP000774130"/>
    </source>
</evidence>
<dbReference type="RefSeq" id="WP_218327444.1">
    <property type="nucleotide sequence ID" value="NZ_JAHUZB010000009.1"/>
</dbReference>
<accession>A0ABS6TH67</accession>
<dbReference type="Pfam" id="PF13840">
    <property type="entry name" value="ACT_7"/>
    <property type="match status" value="1"/>
</dbReference>
<name>A0ABS6TH67_9ENTE</name>
<reference evidence="2 3" key="1">
    <citation type="submission" date="2021-06" db="EMBL/GenBank/DDBJ databases">
        <title>Enterococcus alishanensis sp. nov., a novel lactic acid bacterium isolated from fresh coffee beans.</title>
        <authorList>
            <person name="Chen Y.-S."/>
        </authorList>
    </citation>
    <scope>NUCLEOTIDE SEQUENCE [LARGE SCALE GENOMIC DNA]</scope>
    <source>
        <strain evidence="2 3">ALS3</strain>
    </source>
</reference>